<evidence type="ECO:0000259" key="8">
    <source>
        <dbReference type="PROSITE" id="PS51007"/>
    </source>
</evidence>
<keyword evidence="4" id="KW-0249">Electron transport</keyword>
<dbReference type="InterPro" id="IPR002327">
    <property type="entry name" value="Cyt_c_1A/1B"/>
</dbReference>
<keyword evidence="10" id="KW-1185">Reference proteome</keyword>
<dbReference type="OrthoDB" id="9770043at2"/>
<dbReference type="PROSITE" id="PS51007">
    <property type="entry name" value="CYTC"/>
    <property type="match status" value="1"/>
</dbReference>
<protein>
    <recommendedName>
        <fullName evidence="8">Cytochrome c domain-containing protein</fullName>
    </recommendedName>
</protein>
<feature type="chain" id="PRO_5011534081" description="Cytochrome c domain-containing protein" evidence="7">
    <location>
        <begin position="23"/>
        <end position="548"/>
    </location>
</feature>
<keyword evidence="2 6" id="KW-0349">Heme</keyword>
<dbReference type="PANTHER" id="PTHR33546:SF1">
    <property type="entry name" value="LARGE, MULTIFUNCTIONAL SECRETED PROTEIN"/>
    <property type="match status" value="1"/>
</dbReference>
<evidence type="ECO:0000256" key="3">
    <source>
        <dbReference type="ARBA" id="ARBA00022723"/>
    </source>
</evidence>
<dbReference type="PANTHER" id="PTHR33546">
    <property type="entry name" value="LARGE, MULTIFUNCTIONAL SECRETED PROTEIN-RELATED"/>
    <property type="match status" value="1"/>
</dbReference>
<evidence type="ECO:0000313" key="10">
    <source>
        <dbReference type="Proteomes" id="UP000199150"/>
    </source>
</evidence>
<dbReference type="SUPFAM" id="SSF50952">
    <property type="entry name" value="Soluble quinoprotein glucose dehydrogenase"/>
    <property type="match status" value="1"/>
</dbReference>
<evidence type="ECO:0000256" key="7">
    <source>
        <dbReference type="SAM" id="SignalP"/>
    </source>
</evidence>
<evidence type="ECO:0000256" key="5">
    <source>
        <dbReference type="ARBA" id="ARBA00023004"/>
    </source>
</evidence>
<evidence type="ECO:0000313" key="9">
    <source>
        <dbReference type="EMBL" id="SCW80660.1"/>
    </source>
</evidence>
<proteinExistence type="predicted"/>
<evidence type="ECO:0000256" key="2">
    <source>
        <dbReference type="ARBA" id="ARBA00022617"/>
    </source>
</evidence>
<dbReference type="GO" id="GO:0009055">
    <property type="term" value="F:electron transfer activity"/>
    <property type="evidence" value="ECO:0007669"/>
    <property type="project" value="InterPro"/>
</dbReference>
<dbReference type="SUPFAM" id="SSF46626">
    <property type="entry name" value="Cytochrome c"/>
    <property type="match status" value="1"/>
</dbReference>
<organism evidence="9 10">
    <name type="scientific">Asticcacaulis taihuensis</name>
    <dbReference type="NCBI Taxonomy" id="260084"/>
    <lineage>
        <taxon>Bacteria</taxon>
        <taxon>Pseudomonadati</taxon>
        <taxon>Pseudomonadota</taxon>
        <taxon>Alphaproteobacteria</taxon>
        <taxon>Caulobacterales</taxon>
        <taxon>Caulobacteraceae</taxon>
        <taxon>Asticcacaulis</taxon>
    </lineage>
</organism>
<dbReference type="STRING" id="260084.SAMN02927928_3569"/>
<dbReference type="Proteomes" id="UP000199150">
    <property type="component" value="Unassembled WGS sequence"/>
</dbReference>
<name>A0A1G4TGX8_9CAUL</name>
<feature type="domain" description="Cytochrome c" evidence="8">
    <location>
        <begin position="26"/>
        <end position="129"/>
    </location>
</feature>
<dbReference type="Gene3D" id="1.10.760.10">
    <property type="entry name" value="Cytochrome c-like domain"/>
    <property type="match status" value="1"/>
</dbReference>
<dbReference type="AlphaFoldDB" id="A0A1G4TGX8"/>
<dbReference type="GO" id="GO:0020037">
    <property type="term" value="F:heme binding"/>
    <property type="evidence" value="ECO:0007669"/>
    <property type="project" value="InterPro"/>
</dbReference>
<feature type="signal peptide" evidence="7">
    <location>
        <begin position="1"/>
        <end position="22"/>
    </location>
</feature>
<reference evidence="10" key="1">
    <citation type="submission" date="2016-10" db="EMBL/GenBank/DDBJ databases">
        <authorList>
            <person name="Varghese N."/>
            <person name="Submissions S."/>
        </authorList>
    </citation>
    <scope>NUCLEOTIDE SEQUENCE [LARGE SCALE GENOMIC DNA]</scope>
    <source>
        <strain evidence="10">CGMCC 1.3431</strain>
    </source>
</reference>
<evidence type="ECO:0000256" key="4">
    <source>
        <dbReference type="ARBA" id="ARBA00022982"/>
    </source>
</evidence>
<keyword evidence="7" id="KW-0732">Signal</keyword>
<dbReference type="Gene3D" id="2.120.10.30">
    <property type="entry name" value="TolB, C-terminal domain"/>
    <property type="match status" value="1"/>
</dbReference>
<dbReference type="GO" id="GO:0046872">
    <property type="term" value="F:metal ion binding"/>
    <property type="evidence" value="ECO:0007669"/>
    <property type="project" value="UniProtKB-KW"/>
</dbReference>
<dbReference type="InterPro" id="IPR009056">
    <property type="entry name" value="Cyt_c-like_dom"/>
</dbReference>
<gene>
    <name evidence="9" type="ORF">SAMN02927928_3569</name>
</gene>
<dbReference type="RefSeq" id="WP_090650510.1">
    <property type="nucleotide sequence ID" value="NZ_CBCRYE010000002.1"/>
</dbReference>
<keyword evidence="3 6" id="KW-0479">Metal-binding</keyword>
<dbReference type="InterPro" id="IPR011042">
    <property type="entry name" value="6-blade_b-propeller_TolB-like"/>
</dbReference>
<evidence type="ECO:0000256" key="6">
    <source>
        <dbReference type="PROSITE-ProRule" id="PRU00433"/>
    </source>
</evidence>
<sequence>MRPLLAGLCLLMTLALPACSKAASPEQIAAGKAVFAANCALCHDASPAMGTFQGPPLFGVAGRKIGGVAGFDYSDALKAAHGRGETWGESNLDAFLADPQQAMPGTQMPVNVPDATDRRNLIAYLTSLNGKAAAATKAVAPVSGNGNFDWRKDAPGVLHQVTVADLPKPFATNSAGNSAQYVAPSANFLPKAPAGFTVSQFSNDLDGPRNMRTAPNGDLYIAESGRGRISVFRNQGGRVSAARETFAEGLDQPFGIAFLNGYVYIANVGSVVRIPIAGGKAETVVANLSTTGGHSTRDMAVSGDGQYIYVSVGSASNVAEGIGKAPKDFIAGHALGESWGSEAGRALVLRFRTDGSDRHVFATGIRNCVGLAFRPGTDDLYCTTNERDMLGDNLVPDYFTRVADGQFFGWPWYYLGDHEDPRQAGVRPDLKGKVSVPDTLFVSHSAPLGFTFYQAPAGAASAFPPQYDGAAFIALHGSWNRAARTGSKVVIARMKDGRPTGEYEDFLTGFILDDRHVSGRPVGVAVGPDGALYVSDDAGSRIWRVAAG</sequence>
<accession>A0A1G4TGX8</accession>
<dbReference type="InterPro" id="IPR054539">
    <property type="entry name" value="Beta-prop_PDH"/>
</dbReference>
<keyword evidence="1" id="KW-0813">Transport</keyword>
<dbReference type="InterPro" id="IPR036909">
    <property type="entry name" value="Cyt_c-like_dom_sf"/>
</dbReference>
<dbReference type="EMBL" id="FMTS01000008">
    <property type="protein sequence ID" value="SCW80660.1"/>
    <property type="molecule type" value="Genomic_DNA"/>
</dbReference>
<dbReference type="Pfam" id="PF00034">
    <property type="entry name" value="Cytochrom_C"/>
    <property type="match status" value="1"/>
</dbReference>
<dbReference type="Pfam" id="PF22807">
    <property type="entry name" value="TrAA12"/>
    <property type="match status" value="2"/>
</dbReference>
<dbReference type="InterPro" id="IPR011041">
    <property type="entry name" value="Quinoprot_gluc/sorb_DH_b-prop"/>
</dbReference>
<evidence type="ECO:0000256" key="1">
    <source>
        <dbReference type="ARBA" id="ARBA00022448"/>
    </source>
</evidence>
<keyword evidence="5 6" id="KW-0408">Iron</keyword>
<dbReference type="PRINTS" id="PR00604">
    <property type="entry name" value="CYTCHRMECIAB"/>
</dbReference>